<dbReference type="EMBL" id="CM046396">
    <property type="protein sequence ID" value="KAI8540307.1"/>
    <property type="molecule type" value="Genomic_DNA"/>
</dbReference>
<evidence type="ECO:0000313" key="2">
    <source>
        <dbReference type="Proteomes" id="UP001062846"/>
    </source>
</evidence>
<gene>
    <name evidence="1" type="ORF">RHMOL_Rhmol09G0252700</name>
</gene>
<comment type="caution">
    <text evidence="1">The sequence shown here is derived from an EMBL/GenBank/DDBJ whole genome shotgun (WGS) entry which is preliminary data.</text>
</comment>
<dbReference type="Proteomes" id="UP001062846">
    <property type="component" value="Chromosome 9"/>
</dbReference>
<name>A0ACC0MH45_RHOML</name>
<proteinExistence type="predicted"/>
<keyword evidence="2" id="KW-1185">Reference proteome</keyword>
<reference evidence="1" key="1">
    <citation type="submission" date="2022-02" db="EMBL/GenBank/DDBJ databases">
        <title>Plant Genome Project.</title>
        <authorList>
            <person name="Zhang R.-G."/>
        </authorList>
    </citation>
    <scope>NUCLEOTIDE SEQUENCE</scope>
    <source>
        <strain evidence="1">AT1</strain>
    </source>
</reference>
<sequence>MGDVTDKDYDATEGEGADGEQNEGGLAIDGGTELRIVPVNAVEERNSFEEETAATTDADASQISNGIEDVKMAASQGNDTLYIGNICKLWTKELVLGALKSHGVENIEDILLPGDTKKEGRIKGFALLEFNTHSDATAALERLRKSDVVFGLDSSANVAFAQTPIHPNQEVLSQLKTVFMEGLADSWDQEKVNGICKQYGEIVKVKLSRILGTKGKNFGYITFVSRESAIACVDGINNSRIGEGEIKVKASIAQPHSKGRLEKRGNRNQVVQTTNEETEIVNKAGSSEMRSTKRKEKILSETEFGGGGKPNKHYQAPSKEPHAGFIDPVNRKHGRTHPEYLKPPVGIQHQPRLGFLEHAVVTHGQPRIPISEPDFRSHGRPYDVYLEPAVPTHSQPRIQVHEPGFGYHGRPHERYLEPAVRMQSHQSYAGYLEPAVRRQDQSYAGYYESAIGKDGRNSYDLTFRRFFVIVSLFHFELKFLLLLRNAHTRYSVDRAGGQDGHGGGHSAYGTGSALPPSYIPNYTSYAPREGGSTVGVNYPDSGVRLYQRAYQ</sequence>
<evidence type="ECO:0000313" key="1">
    <source>
        <dbReference type="EMBL" id="KAI8540307.1"/>
    </source>
</evidence>
<protein>
    <submittedName>
        <fullName evidence="1">Uncharacterized protein</fullName>
    </submittedName>
</protein>
<accession>A0ACC0MH45</accession>
<organism evidence="1 2">
    <name type="scientific">Rhododendron molle</name>
    <name type="common">Chinese azalea</name>
    <name type="synonym">Azalea mollis</name>
    <dbReference type="NCBI Taxonomy" id="49168"/>
    <lineage>
        <taxon>Eukaryota</taxon>
        <taxon>Viridiplantae</taxon>
        <taxon>Streptophyta</taxon>
        <taxon>Embryophyta</taxon>
        <taxon>Tracheophyta</taxon>
        <taxon>Spermatophyta</taxon>
        <taxon>Magnoliopsida</taxon>
        <taxon>eudicotyledons</taxon>
        <taxon>Gunneridae</taxon>
        <taxon>Pentapetalae</taxon>
        <taxon>asterids</taxon>
        <taxon>Ericales</taxon>
        <taxon>Ericaceae</taxon>
        <taxon>Ericoideae</taxon>
        <taxon>Rhodoreae</taxon>
        <taxon>Rhododendron</taxon>
    </lineage>
</organism>